<sequence>MATDEMIAEDLVLRNVNPFGVVFTEHQGPDAREADAHGAYCATGDYGSLEYWEKVTQDQDTFYFCKARNVSMWGPPCRIFVAAYHTSDPHGEDMTITFPLSYEPLEYRREERQPATPPQPAPTPAPAPMDLSQILATLQPAELGERYLQPLFQFKGPLDGIGAVGVRSKFPPVPLEFRPRAELSSSEVNALFCAMARNLILAEAKMETSAQEHHDTPKLMSVEDIDSEQRSVFATAWVDLGDLALARGDGTTAMNAYRRSIFWLHDFTAPYVKAAKVLTSLEHTDDSCNVVDLHPRDGPLVDVVPDLATQLPHCKYLAMPWLMQMLRRVLLAYGAIVVGTLGLCAALYLCCSRRWRSSVEVPETLATPDRRRTKLNKKK</sequence>
<protein>
    <recommendedName>
        <fullName evidence="5">WW domain-containing protein</fullName>
    </recommendedName>
</protein>
<feature type="transmembrane region" description="Helical" evidence="2">
    <location>
        <begin position="329"/>
        <end position="349"/>
    </location>
</feature>
<proteinExistence type="predicted"/>
<gene>
    <name evidence="3" type="ORF">ACHHYP_15598</name>
</gene>
<dbReference type="AlphaFoldDB" id="A0A1V9YAI0"/>
<dbReference type="OrthoDB" id="65822at2759"/>
<feature type="region of interest" description="Disordered" evidence="1">
    <location>
        <begin position="109"/>
        <end position="128"/>
    </location>
</feature>
<evidence type="ECO:0008006" key="5">
    <source>
        <dbReference type="Google" id="ProtNLM"/>
    </source>
</evidence>
<evidence type="ECO:0000313" key="3">
    <source>
        <dbReference type="EMBL" id="OQR82727.1"/>
    </source>
</evidence>
<organism evidence="3 4">
    <name type="scientific">Achlya hypogyna</name>
    <name type="common">Oomycete</name>
    <name type="synonym">Protoachlya hypogyna</name>
    <dbReference type="NCBI Taxonomy" id="1202772"/>
    <lineage>
        <taxon>Eukaryota</taxon>
        <taxon>Sar</taxon>
        <taxon>Stramenopiles</taxon>
        <taxon>Oomycota</taxon>
        <taxon>Saprolegniomycetes</taxon>
        <taxon>Saprolegniales</taxon>
        <taxon>Achlyaceae</taxon>
        <taxon>Achlya</taxon>
    </lineage>
</organism>
<name>A0A1V9YAI0_ACHHY</name>
<keyword evidence="2" id="KW-0472">Membrane</keyword>
<evidence type="ECO:0000256" key="2">
    <source>
        <dbReference type="SAM" id="Phobius"/>
    </source>
</evidence>
<keyword evidence="2" id="KW-1133">Transmembrane helix</keyword>
<evidence type="ECO:0000313" key="4">
    <source>
        <dbReference type="Proteomes" id="UP000243579"/>
    </source>
</evidence>
<dbReference type="Proteomes" id="UP000243579">
    <property type="component" value="Unassembled WGS sequence"/>
</dbReference>
<evidence type="ECO:0000256" key="1">
    <source>
        <dbReference type="SAM" id="MobiDB-lite"/>
    </source>
</evidence>
<keyword evidence="4" id="KW-1185">Reference proteome</keyword>
<keyword evidence="2" id="KW-0812">Transmembrane</keyword>
<feature type="compositionally biased region" description="Pro residues" evidence="1">
    <location>
        <begin position="115"/>
        <end position="127"/>
    </location>
</feature>
<comment type="caution">
    <text evidence="3">The sequence shown here is derived from an EMBL/GenBank/DDBJ whole genome shotgun (WGS) entry which is preliminary data.</text>
</comment>
<accession>A0A1V9YAI0</accession>
<reference evidence="3 4" key="1">
    <citation type="journal article" date="2014" name="Genome Biol. Evol.">
        <title>The secreted proteins of Achlya hypogyna and Thraustotheca clavata identify the ancestral oomycete secretome and reveal gene acquisitions by horizontal gene transfer.</title>
        <authorList>
            <person name="Misner I."/>
            <person name="Blouin N."/>
            <person name="Leonard G."/>
            <person name="Richards T.A."/>
            <person name="Lane C.E."/>
        </authorList>
    </citation>
    <scope>NUCLEOTIDE SEQUENCE [LARGE SCALE GENOMIC DNA]</scope>
    <source>
        <strain evidence="3 4">ATCC 48635</strain>
    </source>
</reference>
<dbReference type="EMBL" id="JNBR01002423">
    <property type="protein sequence ID" value="OQR82727.1"/>
    <property type="molecule type" value="Genomic_DNA"/>
</dbReference>